<keyword evidence="2" id="KW-1185">Reference proteome</keyword>
<accession>A0A8T0V0Q0</accession>
<name>A0A8T0V0Q0_PANVG</name>
<protein>
    <submittedName>
        <fullName evidence="1">Uncharacterized protein</fullName>
    </submittedName>
</protein>
<evidence type="ECO:0000313" key="1">
    <source>
        <dbReference type="EMBL" id="KAG2626533.1"/>
    </source>
</evidence>
<dbReference type="EMBL" id="CM029041">
    <property type="protein sequence ID" value="KAG2626533.1"/>
    <property type="molecule type" value="Genomic_DNA"/>
</dbReference>
<reference evidence="1 2" key="1">
    <citation type="submission" date="2020-05" db="EMBL/GenBank/DDBJ databases">
        <title>WGS assembly of Panicum virgatum.</title>
        <authorList>
            <person name="Lovell J.T."/>
            <person name="Jenkins J."/>
            <person name="Shu S."/>
            <person name="Juenger T.E."/>
            <person name="Schmutz J."/>
        </authorList>
    </citation>
    <scope>NUCLEOTIDE SEQUENCE [LARGE SCALE GENOMIC DNA]</scope>
    <source>
        <strain evidence="2">cv. AP13</strain>
    </source>
</reference>
<gene>
    <name evidence="1" type="ORF">PVAP13_3KG366827</name>
</gene>
<proteinExistence type="predicted"/>
<organism evidence="1 2">
    <name type="scientific">Panicum virgatum</name>
    <name type="common">Blackwell switchgrass</name>
    <dbReference type="NCBI Taxonomy" id="38727"/>
    <lineage>
        <taxon>Eukaryota</taxon>
        <taxon>Viridiplantae</taxon>
        <taxon>Streptophyta</taxon>
        <taxon>Embryophyta</taxon>
        <taxon>Tracheophyta</taxon>
        <taxon>Spermatophyta</taxon>
        <taxon>Magnoliopsida</taxon>
        <taxon>Liliopsida</taxon>
        <taxon>Poales</taxon>
        <taxon>Poaceae</taxon>
        <taxon>PACMAD clade</taxon>
        <taxon>Panicoideae</taxon>
        <taxon>Panicodae</taxon>
        <taxon>Paniceae</taxon>
        <taxon>Panicinae</taxon>
        <taxon>Panicum</taxon>
        <taxon>Panicum sect. Hiantes</taxon>
    </lineage>
</organism>
<dbReference type="AlphaFoldDB" id="A0A8T0V0Q0"/>
<dbReference type="Proteomes" id="UP000823388">
    <property type="component" value="Chromosome 3K"/>
</dbReference>
<sequence length="53" mass="6216">MGKYSGFLCVQTSAMNRNTTLCDWKKYDVFIHLSDYFVSHVQFSKMHGMKCCK</sequence>
<evidence type="ECO:0000313" key="2">
    <source>
        <dbReference type="Proteomes" id="UP000823388"/>
    </source>
</evidence>
<comment type="caution">
    <text evidence="1">The sequence shown here is derived from an EMBL/GenBank/DDBJ whole genome shotgun (WGS) entry which is preliminary data.</text>
</comment>